<comment type="caution">
    <text evidence="1">The sequence shown here is derived from an EMBL/GenBank/DDBJ whole genome shotgun (WGS) entry which is preliminary data.</text>
</comment>
<gene>
    <name evidence="1" type="ORF">E2562_030875</name>
</gene>
<dbReference type="OrthoDB" id="259181at2759"/>
<keyword evidence="2" id="KW-1185">Reference proteome</keyword>
<dbReference type="Proteomes" id="UP000479710">
    <property type="component" value="Unassembled WGS sequence"/>
</dbReference>
<dbReference type="PANTHER" id="PTHR38020:SF1">
    <property type="entry name" value="UROPORPHYRINOGEN-III SYNTHASE"/>
    <property type="match status" value="1"/>
</dbReference>
<evidence type="ECO:0000313" key="2">
    <source>
        <dbReference type="Proteomes" id="UP000479710"/>
    </source>
</evidence>
<name>A0A6G1F035_9ORYZ</name>
<organism evidence="1 2">
    <name type="scientific">Oryza meyeriana var. granulata</name>
    <dbReference type="NCBI Taxonomy" id="110450"/>
    <lineage>
        <taxon>Eukaryota</taxon>
        <taxon>Viridiplantae</taxon>
        <taxon>Streptophyta</taxon>
        <taxon>Embryophyta</taxon>
        <taxon>Tracheophyta</taxon>
        <taxon>Spermatophyta</taxon>
        <taxon>Magnoliopsida</taxon>
        <taxon>Liliopsida</taxon>
        <taxon>Poales</taxon>
        <taxon>Poaceae</taxon>
        <taxon>BOP clade</taxon>
        <taxon>Oryzoideae</taxon>
        <taxon>Oryzeae</taxon>
        <taxon>Oryzinae</taxon>
        <taxon>Oryza</taxon>
        <taxon>Oryza meyeriana</taxon>
    </lineage>
</organism>
<dbReference type="PANTHER" id="PTHR38020">
    <property type="entry name" value="UROPORPHYRINOGEN-III SYNTHASE"/>
    <property type="match status" value="1"/>
</dbReference>
<accession>A0A6G1F035</accession>
<dbReference type="AlphaFoldDB" id="A0A6G1F035"/>
<dbReference type="EMBL" id="SPHZ02000002">
    <property type="protein sequence ID" value="KAF0930231.1"/>
    <property type="molecule type" value="Genomic_DNA"/>
</dbReference>
<proteinExistence type="predicted"/>
<evidence type="ECO:0000313" key="1">
    <source>
        <dbReference type="EMBL" id="KAF0930231.1"/>
    </source>
</evidence>
<reference evidence="1 2" key="1">
    <citation type="submission" date="2019-11" db="EMBL/GenBank/DDBJ databases">
        <title>Whole genome sequence of Oryza granulata.</title>
        <authorList>
            <person name="Li W."/>
        </authorList>
    </citation>
    <scope>NUCLEOTIDE SEQUENCE [LARGE SCALE GENOMIC DNA]</scope>
    <source>
        <strain evidence="2">cv. Menghai</strain>
        <tissue evidence="1">Leaf</tissue>
    </source>
</reference>
<protein>
    <submittedName>
        <fullName evidence="1">Uncharacterized protein</fullName>
    </submittedName>
</protein>
<sequence>MAMVGTGSGITRAVLCPVPDVPTPAGLVEALGRGPGRRVLCPVPDVVGLRELPVVPGFLAGLEAAGWVAVRAPTYMHRSTSAKAQRQLRITGASNRHPTVPVGQ</sequence>